<feature type="region of interest" description="Disordered" evidence="1">
    <location>
        <begin position="306"/>
        <end position="331"/>
    </location>
</feature>
<evidence type="ECO:0000256" key="1">
    <source>
        <dbReference type="SAM" id="MobiDB-lite"/>
    </source>
</evidence>
<dbReference type="AlphaFoldDB" id="A0A0G4HZQ4"/>
<reference evidence="2" key="1">
    <citation type="submission" date="2014-11" db="EMBL/GenBank/DDBJ databases">
        <authorList>
            <person name="Otto D Thomas"/>
            <person name="Naeem Raeece"/>
        </authorList>
    </citation>
    <scope>NUCLEOTIDE SEQUENCE</scope>
</reference>
<dbReference type="VEuPathDB" id="CryptoDB:Cvel_9775"/>
<accession>A0A0G4HZQ4</accession>
<protein>
    <submittedName>
        <fullName evidence="2">Uncharacterized protein</fullName>
    </submittedName>
</protein>
<name>A0A0G4HZQ4_9ALVE</name>
<dbReference type="EMBL" id="CDMZ01004543">
    <property type="protein sequence ID" value="CEM50066.1"/>
    <property type="molecule type" value="Genomic_DNA"/>
</dbReference>
<gene>
    <name evidence="2" type="ORF">Cvel_9775</name>
</gene>
<feature type="compositionally biased region" description="Basic and acidic residues" evidence="1">
    <location>
        <begin position="313"/>
        <end position="324"/>
    </location>
</feature>
<proteinExistence type="predicted"/>
<sequence length="331" mass="36745">MDGQAQAEGGKYVVVWNEEMVRKSFDLFLKGRYEGDELGLVMLFARRKYDPNMESSEAMLCRHAFNVQDADADGFLRELRRFEVPLGTFTERPKTNKPKKPIMTSKATVAYMTLNPKSTRLAWLEANQKLMTVLVKDPAQALRAFRSCRSTLDSSLHTATSRRLFMDIDVDSKDLEVLLSVLQVLQQEKSMDSIVGGVETRGGYHIILQKSLMQKSAGRSIYSMSTDSGFSAENRTGDTITKFDIELPKEPQIPIPGTVQGGFRTLLLTREDLGKILQEGGVPSAKETETGTGLDEIRAQMAAEIGEEGEGEDGTRGGERDVVRVGRAVTH</sequence>
<evidence type="ECO:0000313" key="2">
    <source>
        <dbReference type="EMBL" id="CEM50066.1"/>
    </source>
</evidence>
<organism evidence="2">
    <name type="scientific">Chromera velia CCMP2878</name>
    <dbReference type="NCBI Taxonomy" id="1169474"/>
    <lineage>
        <taxon>Eukaryota</taxon>
        <taxon>Sar</taxon>
        <taxon>Alveolata</taxon>
        <taxon>Colpodellida</taxon>
        <taxon>Chromeraceae</taxon>
        <taxon>Chromera</taxon>
    </lineage>
</organism>